<dbReference type="HOGENOM" id="CLU_035814_3_1_3"/>
<dbReference type="InterPro" id="IPR027417">
    <property type="entry name" value="P-loop_NTPase"/>
</dbReference>
<keyword evidence="4" id="KW-1185">Reference proteome</keyword>
<protein>
    <submittedName>
        <fullName evidence="3">Recombination protein F</fullName>
    </submittedName>
</protein>
<sequence>MLKRVKIEGYKSLRSVEVNLEPLTVLFGPNAAGKSNFLDALQLLSRMANYKTLKQAFDPPYRGAPLESFTFGPAGVQGLLEQESATFSIEVDVELSPAVVQSVNAQIQEMKKKTLNGSSSTPSKVSASIRERNLRYRIQVEILPKSGILRVTDEYLAALNSRGEPTGKRSAFLEYRDKRLHLRMEGQSHPTYYDQHLNHSLLSLPLYPPHYPHLIAMQKELVSWLFFYFEPREHMRMSSQVEEMLHIGFMGEKLAPYLHTLEVFDKARFRVIEKALHAIIPSITAIKTSLNNVAEVELTFVEDGIPIPSRLMSGGTLRILGLLCAGSIKDTPALLGFEEPENGIHPRRIQLIARLLETRAATGDTQLIVTTHSPILPDLIPETSLFVCTKKDGQTRITPFQRFSFGAIWNSEDKKRALNDEEALTTSERIMRGDFDA</sequence>
<dbReference type="PANTHER" id="PTHR32182">
    <property type="entry name" value="DNA REPLICATION AND REPAIR PROTEIN RECF"/>
    <property type="match status" value="1"/>
</dbReference>
<organism evidence="3 4">
    <name type="scientific">Gloeobacter kilaueensis (strain ATCC BAA-2537 / CCAP 1431/1 / ULC 316 / JS1)</name>
    <dbReference type="NCBI Taxonomy" id="1183438"/>
    <lineage>
        <taxon>Bacteria</taxon>
        <taxon>Bacillati</taxon>
        <taxon>Cyanobacteriota</taxon>
        <taxon>Cyanophyceae</taxon>
        <taxon>Gloeobacterales</taxon>
        <taxon>Gloeobacteraceae</taxon>
        <taxon>Gloeobacter</taxon>
    </lineage>
</organism>
<proteinExistence type="predicted"/>
<dbReference type="Pfam" id="PF13304">
    <property type="entry name" value="AAA_21"/>
    <property type="match status" value="1"/>
</dbReference>
<dbReference type="InterPro" id="IPR014555">
    <property type="entry name" value="RecF-like"/>
</dbReference>
<dbReference type="KEGG" id="glj:GKIL_0004"/>
<dbReference type="Pfam" id="PF13175">
    <property type="entry name" value="AAA_15"/>
    <property type="match status" value="1"/>
</dbReference>
<dbReference type="eggNOG" id="COG4637">
    <property type="taxonomic scope" value="Bacteria"/>
</dbReference>
<dbReference type="PANTHER" id="PTHR32182:SF22">
    <property type="entry name" value="ATP-DEPENDENT ENDONUCLEASE, OLD FAMILY-RELATED"/>
    <property type="match status" value="1"/>
</dbReference>
<reference evidence="3 4" key="1">
    <citation type="journal article" date="2013" name="PLoS ONE">
        <title>Cultivation and Complete Genome Sequencing of Gloeobacter kilaueensis sp. nov., from a Lava Cave in Kilauea Caldera, Hawai'i.</title>
        <authorList>
            <person name="Saw J.H."/>
            <person name="Schatz M."/>
            <person name="Brown M.V."/>
            <person name="Kunkel D.D."/>
            <person name="Foster J.S."/>
            <person name="Shick H."/>
            <person name="Christensen S."/>
            <person name="Hou S."/>
            <person name="Wan X."/>
            <person name="Donachie S.P."/>
        </authorList>
    </citation>
    <scope>NUCLEOTIDE SEQUENCE [LARGE SCALE GENOMIC DNA]</scope>
    <source>
        <strain evidence="4">JS</strain>
    </source>
</reference>
<dbReference type="GO" id="GO:0000731">
    <property type="term" value="P:DNA synthesis involved in DNA repair"/>
    <property type="evidence" value="ECO:0007669"/>
    <property type="project" value="TreeGrafter"/>
</dbReference>
<evidence type="ECO:0000313" key="3">
    <source>
        <dbReference type="EMBL" id="AGY56251.1"/>
    </source>
</evidence>
<evidence type="ECO:0000313" key="4">
    <source>
        <dbReference type="Proteomes" id="UP000017396"/>
    </source>
</evidence>
<evidence type="ECO:0000259" key="1">
    <source>
        <dbReference type="Pfam" id="PF13175"/>
    </source>
</evidence>
<gene>
    <name evidence="3" type="primary">recF</name>
    <name evidence="3" type="ORF">GKIL_0004</name>
</gene>
<feature type="domain" description="Endonuclease GajA/Old nuclease/RecF-like AAA" evidence="1">
    <location>
        <begin position="1"/>
        <end position="67"/>
    </location>
</feature>
<dbReference type="STRING" id="1183438.GKIL_0004"/>
<dbReference type="GO" id="GO:0016887">
    <property type="term" value="F:ATP hydrolysis activity"/>
    <property type="evidence" value="ECO:0007669"/>
    <property type="project" value="InterPro"/>
</dbReference>
<evidence type="ECO:0000259" key="2">
    <source>
        <dbReference type="Pfam" id="PF13304"/>
    </source>
</evidence>
<dbReference type="PIRSF" id="PIRSF029347">
    <property type="entry name" value="RecF"/>
    <property type="match status" value="1"/>
</dbReference>
<dbReference type="InterPro" id="IPR003959">
    <property type="entry name" value="ATPase_AAA_core"/>
</dbReference>
<dbReference type="Proteomes" id="UP000017396">
    <property type="component" value="Chromosome"/>
</dbReference>
<feature type="domain" description="ATPase AAA-type core" evidence="2">
    <location>
        <begin position="246"/>
        <end position="376"/>
    </location>
</feature>
<dbReference type="OrthoDB" id="9809324at2"/>
<dbReference type="GO" id="GO:0005524">
    <property type="term" value="F:ATP binding"/>
    <property type="evidence" value="ECO:0007669"/>
    <property type="project" value="InterPro"/>
</dbReference>
<accession>U5QBM1</accession>
<dbReference type="PATRIC" id="fig|1183438.3.peg.4"/>
<dbReference type="GO" id="GO:0006302">
    <property type="term" value="P:double-strand break repair"/>
    <property type="evidence" value="ECO:0007669"/>
    <property type="project" value="TreeGrafter"/>
</dbReference>
<dbReference type="EMBL" id="CP003587">
    <property type="protein sequence ID" value="AGY56251.1"/>
    <property type="molecule type" value="Genomic_DNA"/>
</dbReference>
<dbReference type="SUPFAM" id="SSF52540">
    <property type="entry name" value="P-loop containing nucleoside triphosphate hydrolases"/>
    <property type="match status" value="1"/>
</dbReference>
<dbReference type="InterPro" id="IPR041685">
    <property type="entry name" value="AAA_GajA/Old/RecF-like"/>
</dbReference>
<dbReference type="AlphaFoldDB" id="U5QBM1"/>
<dbReference type="Gene3D" id="3.40.50.300">
    <property type="entry name" value="P-loop containing nucleotide triphosphate hydrolases"/>
    <property type="match status" value="1"/>
</dbReference>
<name>U5QBM1_GLOK1</name>